<evidence type="ECO:0000256" key="1">
    <source>
        <dbReference type="SAM" id="SignalP"/>
    </source>
</evidence>
<dbReference type="CDD" id="cd00104">
    <property type="entry name" value="KAZAL_FS"/>
    <property type="match status" value="1"/>
</dbReference>
<comment type="caution">
    <text evidence="3">The sequence shown here is derived from an EMBL/GenBank/DDBJ whole genome shotgun (WGS) entry which is preliminary data.</text>
</comment>
<protein>
    <recommendedName>
        <fullName evidence="2">Kazal-like domain-containing protein</fullName>
    </recommendedName>
</protein>
<sequence length="92" mass="10409">MGQECLDSRYSLFIILALLSVTSAAPQSLPGWAGWAEWECPCMPPYDPVCASDLRRYTNECVFHCRQRYLELNNKPALTVVDCSLLPPTQEQ</sequence>
<dbReference type="SUPFAM" id="SSF100895">
    <property type="entry name" value="Kazal-type serine protease inhibitors"/>
    <property type="match status" value="1"/>
</dbReference>
<feature type="signal peptide" evidence="1">
    <location>
        <begin position="1"/>
        <end position="24"/>
    </location>
</feature>
<evidence type="ECO:0000313" key="3">
    <source>
        <dbReference type="EMBL" id="KAL0821992.1"/>
    </source>
</evidence>
<organism evidence="3 4">
    <name type="scientific">Loxostege sticticalis</name>
    <name type="common">Beet webworm moth</name>
    <dbReference type="NCBI Taxonomy" id="481309"/>
    <lineage>
        <taxon>Eukaryota</taxon>
        <taxon>Metazoa</taxon>
        <taxon>Ecdysozoa</taxon>
        <taxon>Arthropoda</taxon>
        <taxon>Hexapoda</taxon>
        <taxon>Insecta</taxon>
        <taxon>Pterygota</taxon>
        <taxon>Neoptera</taxon>
        <taxon>Endopterygota</taxon>
        <taxon>Lepidoptera</taxon>
        <taxon>Glossata</taxon>
        <taxon>Ditrysia</taxon>
        <taxon>Pyraloidea</taxon>
        <taxon>Crambidae</taxon>
        <taxon>Pyraustinae</taxon>
        <taxon>Loxostege</taxon>
    </lineage>
</organism>
<accession>A0ABD0SQ77</accession>
<gene>
    <name evidence="3" type="ORF">ABMA28_005378</name>
</gene>
<dbReference type="InterPro" id="IPR036058">
    <property type="entry name" value="Kazal_dom_sf"/>
</dbReference>
<evidence type="ECO:0000313" key="4">
    <source>
        <dbReference type="Proteomes" id="UP001549921"/>
    </source>
</evidence>
<dbReference type="EMBL" id="JBEDNZ010000017">
    <property type="protein sequence ID" value="KAL0821992.1"/>
    <property type="molecule type" value="Genomic_DNA"/>
</dbReference>
<dbReference type="PROSITE" id="PS00282">
    <property type="entry name" value="KAZAL_1"/>
    <property type="match status" value="1"/>
</dbReference>
<dbReference type="Proteomes" id="UP001549921">
    <property type="component" value="Unassembled WGS sequence"/>
</dbReference>
<evidence type="ECO:0000259" key="2">
    <source>
        <dbReference type="PROSITE" id="PS51465"/>
    </source>
</evidence>
<feature type="domain" description="Kazal-like" evidence="2">
    <location>
        <begin position="34"/>
        <end position="67"/>
    </location>
</feature>
<reference evidence="3 4" key="1">
    <citation type="submission" date="2024-06" db="EMBL/GenBank/DDBJ databases">
        <title>A chromosome-level genome assembly of beet webworm, Loxostege sticticalis.</title>
        <authorList>
            <person name="Zhang Y."/>
        </authorList>
    </citation>
    <scope>NUCLEOTIDE SEQUENCE [LARGE SCALE GENOMIC DNA]</scope>
    <source>
        <strain evidence="3">AQ028</strain>
        <tissue evidence="3">Male pupae</tissue>
    </source>
</reference>
<feature type="chain" id="PRO_5044837731" description="Kazal-like domain-containing protein" evidence="1">
    <location>
        <begin position="25"/>
        <end position="92"/>
    </location>
</feature>
<dbReference type="AlphaFoldDB" id="A0ABD0SQ77"/>
<proteinExistence type="predicted"/>
<dbReference type="Gene3D" id="3.30.60.30">
    <property type="match status" value="1"/>
</dbReference>
<dbReference type="InterPro" id="IPR002350">
    <property type="entry name" value="Kazal_dom"/>
</dbReference>
<dbReference type="Pfam" id="PF07648">
    <property type="entry name" value="Kazal_2"/>
    <property type="match status" value="1"/>
</dbReference>
<name>A0ABD0SQ77_LOXSC</name>
<dbReference type="PROSITE" id="PS51465">
    <property type="entry name" value="KAZAL_2"/>
    <property type="match status" value="1"/>
</dbReference>
<keyword evidence="1" id="KW-0732">Signal</keyword>